<evidence type="ECO:0000313" key="1">
    <source>
        <dbReference type="EMBL" id="AZU62050.1"/>
    </source>
</evidence>
<organism evidence="1 2">
    <name type="scientific">Neobacillus mesonae</name>
    <dbReference type="NCBI Taxonomy" id="1193713"/>
    <lineage>
        <taxon>Bacteria</taxon>
        <taxon>Bacillati</taxon>
        <taxon>Bacillota</taxon>
        <taxon>Bacilli</taxon>
        <taxon>Bacillales</taxon>
        <taxon>Bacillaceae</taxon>
        <taxon>Neobacillus</taxon>
    </lineage>
</organism>
<keyword evidence="2" id="KW-1185">Reference proteome</keyword>
<reference evidence="1 2" key="1">
    <citation type="submission" date="2017-07" db="EMBL/GenBank/DDBJ databases">
        <title>The complete genome sequence of Bacillus mesonae strain H20-5, an efficient strain improving plant abiotic stress resistance.</title>
        <authorList>
            <person name="Kim S.Y."/>
            <person name="Song H."/>
            <person name="Sang M.K."/>
            <person name="Weon H.-Y."/>
            <person name="Song J."/>
        </authorList>
    </citation>
    <scope>NUCLEOTIDE SEQUENCE [LARGE SCALE GENOMIC DNA]</scope>
    <source>
        <strain evidence="1 2">H20-5</strain>
    </source>
</reference>
<evidence type="ECO:0008006" key="3">
    <source>
        <dbReference type="Google" id="ProtNLM"/>
    </source>
</evidence>
<protein>
    <recommendedName>
        <fullName evidence="3">GNAT family N-acetyltransferase</fullName>
    </recommendedName>
</protein>
<gene>
    <name evidence="1" type="ORF">CHR53_12585</name>
</gene>
<sequence>MKLNRLIRKAFWCWGSARFLLDIQGKNMVARIKDWCKNTGSFERLLIEVEADQSPENLARKHFWQTSGFVLTEYIHHYIWVPEKYQAMYLDLVPDTNQPKDGKELFKHISNFHKDSYQGV</sequence>
<dbReference type="EMBL" id="CP022572">
    <property type="protein sequence ID" value="AZU62050.1"/>
    <property type="molecule type" value="Genomic_DNA"/>
</dbReference>
<dbReference type="Gene3D" id="3.40.630.30">
    <property type="match status" value="1"/>
</dbReference>
<accession>A0A3Q9QSA1</accession>
<name>A0A3Q9QSA1_9BACI</name>
<evidence type="ECO:0000313" key="2">
    <source>
        <dbReference type="Proteomes" id="UP000282892"/>
    </source>
</evidence>
<dbReference type="AlphaFoldDB" id="A0A3Q9QSA1"/>
<dbReference type="RefSeq" id="WP_066398233.1">
    <property type="nucleotide sequence ID" value="NZ_KV440949.1"/>
</dbReference>
<proteinExistence type="predicted"/>
<dbReference type="Proteomes" id="UP000282892">
    <property type="component" value="Chromosome"/>
</dbReference>
<dbReference type="KEGG" id="nmk:CHR53_12585"/>
<dbReference type="OrthoDB" id="2830399at2"/>